<dbReference type="Gene3D" id="3.40.50.1470">
    <property type="entry name" value="Peptidyl-tRNA hydrolase"/>
    <property type="match status" value="1"/>
</dbReference>
<evidence type="ECO:0000256" key="2">
    <source>
        <dbReference type="ARBA" id="ARBA00022555"/>
    </source>
</evidence>
<dbReference type="InterPro" id="IPR018171">
    <property type="entry name" value="Pept_tRNA_hydro_CS"/>
</dbReference>
<protein>
    <recommendedName>
        <fullName evidence="6 7">Peptidyl-tRNA hydrolase</fullName>
        <shortName evidence="7">Pth</shortName>
        <ecNumber evidence="1 7">3.1.1.29</ecNumber>
    </recommendedName>
</protein>
<evidence type="ECO:0000256" key="7">
    <source>
        <dbReference type="HAMAP-Rule" id="MF_00083"/>
    </source>
</evidence>
<comment type="subcellular location">
    <subcellularLocation>
        <location evidence="7">Cytoplasm</location>
    </subcellularLocation>
</comment>
<dbReference type="OrthoDB" id="9800507at2"/>
<dbReference type="GO" id="GO:0005737">
    <property type="term" value="C:cytoplasm"/>
    <property type="evidence" value="ECO:0007669"/>
    <property type="project" value="UniProtKB-SubCell"/>
</dbReference>
<dbReference type="GO" id="GO:0000049">
    <property type="term" value="F:tRNA binding"/>
    <property type="evidence" value="ECO:0007669"/>
    <property type="project" value="UniProtKB-UniRule"/>
</dbReference>
<comment type="function">
    <text evidence="7">Catalyzes the release of premature peptidyl moieties from peptidyl-tRNA molecules trapped in stalled 50S ribosomal subunits, and thus maintains levels of free tRNAs and 50S ribosomes.</text>
</comment>
<feature type="binding site" evidence="7">
    <location>
        <position position="18"/>
    </location>
    <ligand>
        <name>tRNA</name>
        <dbReference type="ChEBI" id="CHEBI:17843"/>
    </ligand>
</feature>
<dbReference type="HAMAP" id="MF_00083">
    <property type="entry name" value="Pept_tRNA_hydro_bact"/>
    <property type="match status" value="1"/>
</dbReference>
<feature type="site" description="Discriminates between blocked and unblocked aminoacyl-tRNA" evidence="7">
    <location>
        <position position="13"/>
    </location>
</feature>
<dbReference type="PROSITE" id="PS01195">
    <property type="entry name" value="PEPT_TRNA_HYDROL_1"/>
    <property type="match status" value="1"/>
</dbReference>
<dbReference type="PANTHER" id="PTHR17224:SF1">
    <property type="entry name" value="PEPTIDYL-TRNA HYDROLASE"/>
    <property type="match status" value="1"/>
</dbReference>
<name>A0A1Y1SAQ5_9GAMM</name>
<dbReference type="GO" id="GO:0006515">
    <property type="term" value="P:protein quality control for misfolded or incompletely synthesized proteins"/>
    <property type="evidence" value="ECO:0007669"/>
    <property type="project" value="UniProtKB-UniRule"/>
</dbReference>
<proteinExistence type="inferred from homology"/>
<gene>
    <name evidence="7" type="primary">pth</name>
    <name evidence="10" type="ORF">ATO7_16310</name>
</gene>
<dbReference type="PANTHER" id="PTHR17224">
    <property type="entry name" value="PEPTIDYL-TRNA HYDROLASE"/>
    <property type="match status" value="1"/>
</dbReference>
<dbReference type="STRING" id="1317117.ATO7_16310"/>
<organism evidence="10 11">
    <name type="scientific">Oceanococcus atlanticus</name>
    <dbReference type="NCBI Taxonomy" id="1317117"/>
    <lineage>
        <taxon>Bacteria</taxon>
        <taxon>Pseudomonadati</taxon>
        <taxon>Pseudomonadota</taxon>
        <taxon>Gammaproteobacteria</taxon>
        <taxon>Chromatiales</taxon>
        <taxon>Oceanococcaceae</taxon>
        <taxon>Oceanococcus</taxon>
    </lineage>
</organism>
<dbReference type="PROSITE" id="PS01196">
    <property type="entry name" value="PEPT_TRNA_HYDROL_2"/>
    <property type="match status" value="1"/>
</dbReference>
<evidence type="ECO:0000313" key="10">
    <source>
        <dbReference type="EMBL" id="ORE85063.1"/>
    </source>
</evidence>
<dbReference type="Pfam" id="PF01195">
    <property type="entry name" value="Pept_tRNA_hydro"/>
    <property type="match status" value="1"/>
</dbReference>
<keyword evidence="2 7" id="KW-0820">tRNA-binding</keyword>
<dbReference type="EMBL" id="AQQV01000006">
    <property type="protein sequence ID" value="ORE85063.1"/>
    <property type="molecule type" value="Genomic_DNA"/>
</dbReference>
<feature type="binding site" evidence="7">
    <location>
        <position position="71"/>
    </location>
    <ligand>
        <name>tRNA</name>
        <dbReference type="ChEBI" id="CHEBI:17843"/>
    </ligand>
</feature>
<dbReference type="NCBIfam" id="TIGR00447">
    <property type="entry name" value="pth"/>
    <property type="match status" value="1"/>
</dbReference>
<evidence type="ECO:0000256" key="6">
    <source>
        <dbReference type="ARBA" id="ARBA00050038"/>
    </source>
</evidence>
<dbReference type="InterPro" id="IPR001328">
    <property type="entry name" value="Pept_tRNA_hydro"/>
</dbReference>
<evidence type="ECO:0000256" key="9">
    <source>
        <dbReference type="RuleBase" id="RU004320"/>
    </source>
</evidence>
<dbReference type="InterPro" id="IPR036416">
    <property type="entry name" value="Pept_tRNA_hydro_sf"/>
</dbReference>
<evidence type="ECO:0000256" key="5">
    <source>
        <dbReference type="ARBA" id="ARBA00038063"/>
    </source>
</evidence>
<feature type="site" description="Stabilizes the basic form of H active site to accept a proton" evidence="7">
    <location>
        <position position="96"/>
    </location>
</feature>
<dbReference type="AlphaFoldDB" id="A0A1Y1SAQ5"/>
<dbReference type="RefSeq" id="WP_083563510.1">
    <property type="nucleotide sequence ID" value="NZ_AQQV01000006.1"/>
</dbReference>
<evidence type="ECO:0000256" key="4">
    <source>
        <dbReference type="ARBA" id="ARBA00022884"/>
    </source>
</evidence>
<comment type="catalytic activity">
    <reaction evidence="7 8">
        <text>an N-acyl-L-alpha-aminoacyl-tRNA + H2O = an N-acyl-L-amino acid + a tRNA + H(+)</text>
        <dbReference type="Rhea" id="RHEA:54448"/>
        <dbReference type="Rhea" id="RHEA-COMP:10123"/>
        <dbReference type="Rhea" id="RHEA-COMP:13883"/>
        <dbReference type="ChEBI" id="CHEBI:15377"/>
        <dbReference type="ChEBI" id="CHEBI:15378"/>
        <dbReference type="ChEBI" id="CHEBI:59874"/>
        <dbReference type="ChEBI" id="CHEBI:78442"/>
        <dbReference type="ChEBI" id="CHEBI:138191"/>
        <dbReference type="EC" id="3.1.1.29"/>
    </reaction>
</comment>
<keyword evidence="3 7" id="KW-0378">Hydrolase</keyword>
<feature type="active site" description="Proton acceptor" evidence="7">
    <location>
        <position position="23"/>
    </location>
</feature>
<evidence type="ECO:0000256" key="8">
    <source>
        <dbReference type="RuleBase" id="RU000673"/>
    </source>
</evidence>
<accession>A0A1Y1SAQ5</accession>
<dbReference type="EC" id="3.1.1.29" evidence="1 7"/>
<feature type="binding site" evidence="7">
    <location>
        <position position="69"/>
    </location>
    <ligand>
        <name>tRNA</name>
        <dbReference type="ChEBI" id="CHEBI:17843"/>
    </ligand>
</feature>
<comment type="caution">
    <text evidence="10">The sequence shown here is derived from an EMBL/GenBank/DDBJ whole genome shotgun (WGS) entry which is preliminary data.</text>
</comment>
<dbReference type="CDD" id="cd00462">
    <property type="entry name" value="PTH"/>
    <property type="match status" value="1"/>
</dbReference>
<keyword evidence="7" id="KW-0963">Cytoplasm</keyword>
<dbReference type="GO" id="GO:0004045">
    <property type="term" value="F:peptidyl-tRNA hydrolase activity"/>
    <property type="evidence" value="ECO:0007669"/>
    <property type="project" value="UniProtKB-UniRule"/>
</dbReference>
<comment type="similarity">
    <text evidence="5 7 9">Belongs to the PTH family.</text>
</comment>
<dbReference type="GO" id="GO:0072344">
    <property type="term" value="P:rescue of stalled ribosome"/>
    <property type="evidence" value="ECO:0007669"/>
    <property type="project" value="UniProtKB-UniRule"/>
</dbReference>
<dbReference type="FunFam" id="3.40.50.1470:FF:000001">
    <property type="entry name" value="Peptidyl-tRNA hydrolase"/>
    <property type="match status" value="1"/>
</dbReference>
<evidence type="ECO:0000256" key="1">
    <source>
        <dbReference type="ARBA" id="ARBA00013260"/>
    </source>
</evidence>
<keyword evidence="11" id="KW-1185">Reference proteome</keyword>
<evidence type="ECO:0000313" key="11">
    <source>
        <dbReference type="Proteomes" id="UP000192342"/>
    </source>
</evidence>
<evidence type="ECO:0000256" key="3">
    <source>
        <dbReference type="ARBA" id="ARBA00022801"/>
    </source>
</evidence>
<comment type="subunit">
    <text evidence="7">Monomer.</text>
</comment>
<dbReference type="SUPFAM" id="SSF53178">
    <property type="entry name" value="Peptidyl-tRNA hydrolase-like"/>
    <property type="match status" value="1"/>
</dbReference>
<sequence length="192" mass="21112">MTAELKAIVGLGNPGEKYTKTRHNAGFWLIEQLLRESHASAKSVSRLHGLHAQVSIRNQAVHLLMPMTFMNVSGRAVRALMDFYKLQPEQILLVHDELDLPAGTARLKRGGGPGGHNGLKDTIRCIGREFARLRIGVGHPGDREQVLGYVLSAPGKADAQALDNAVYAGCRAIDDWLERGWDYAVNRLHSSN</sequence>
<keyword evidence="4 7" id="KW-0694">RNA-binding</keyword>
<dbReference type="Proteomes" id="UP000192342">
    <property type="component" value="Unassembled WGS sequence"/>
</dbReference>
<feature type="binding site" evidence="7">
    <location>
        <position position="117"/>
    </location>
    <ligand>
        <name>tRNA</name>
        <dbReference type="ChEBI" id="CHEBI:17843"/>
    </ligand>
</feature>
<reference evidence="10 11" key="1">
    <citation type="submission" date="2013-04" db="EMBL/GenBank/DDBJ databases">
        <title>Oceanococcus atlanticus 22II-S10r2 Genome Sequencing.</title>
        <authorList>
            <person name="Lai Q."/>
            <person name="Li G."/>
            <person name="Shao Z."/>
        </authorList>
    </citation>
    <scope>NUCLEOTIDE SEQUENCE [LARGE SCALE GENOMIC DNA]</scope>
    <source>
        <strain evidence="10 11">22II-S10r2</strain>
    </source>
</reference>
<comment type="function">
    <text evidence="7">Hydrolyzes ribosome-free peptidyl-tRNAs (with 1 or more amino acids incorporated), which drop off the ribosome during protein synthesis, or as a result of ribosome stalling.</text>
</comment>